<name>A0A3B1ARQ3_9ZZZZ</name>
<evidence type="ECO:0000313" key="1">
    <source>
        <dbReference type="EMBL" id="VAX02543.1"/>
    </source>
</evidence>
<organism evidence="1">
    <name type="scientific">hydrothermal vent metagenome</name>
    <dbReference type="NCBI Taxonomy" id="652676"/>
    <lineage>
        <taxon>unclassified sequences</taxon>
        <taxon>metagenomes</taxon>
        <taxon>ecological metagenomes</taxon>
    </lineage>
</organism>
<sequence length="218" mass="24253">MPLRSLCQQLQVIAGLALLGLSSTAFAQTIGQFSTGDLDGWEEKSFVGNTHYEIVDIEQGKVLHARAQGSASGMFKKVRIDLTRTPWLHWSWRVDETLTGNDERSKAGDDYPARVYVVVDGGMFFWRTQAVNYVWSSNQPLGTSWPNAFTGNAMMIAVRSGSSDTGRWVQERRNVREDLKRLFGKDITHIDAVAVMTDSDNTGQSVSASYGDIYFASE</sequence>
<accession>A0A3B1ARQ3</accession>
<dbReference type="EMBL" id="UOFU01000276">
    <property type="protein sequence ID" value="VAX02543.1"/>
    <property type="molecule type" value="Genomic_DNA"/>
</dbReference>
<proteinExistence type="predicted"/>
<dbReference type="Pfam" id="PF11249">
    <property type="entry name" value="DUF3047"/>
    <property type="match status" value="1"/>
</dbReference>
<gene>
    <name evidence="1" type="ORF">MNBD_GAMMA20-977</name>
</gene>
<dbReference type="InterPro" id="IPR021409">
    <property type="entry name" value="DUF3047"/>
</dbReference>
<evidence type="ECO:0008006" key="2">
    <source>
        <dbReference type="Google" id="ProtNLM"/>
    </source>
</evidence>
<reference evidence="1" key="1">
    <citation type="submission" date="2018-06" db="EMBL/GenBank/DDBJ databases">
        <authorList>
            <person name="Zhirakovskaya E."/>
        </authorList>
    </citation>
    <scope>NUCLEOTIDE SEQUENCE</scope>
</reference>
<protein>
    <recommendedName>
        <fullName evidence="2">DUF3047 domain-containing protein</fullName>
    </recommendedName>
</protein>
<dbReference type="AlphaFoldDB" id="A0A3B1ARQ3"/>